<name>F8Q3H4_SERL3</name>
<keyword evidence="2" id="KW-1185">Reference proteome</keyword>
<dbReference type="HOGENOM" id="CLU_006344_17_2_1"/>
<protein>
    <submittedName>
        <fullName evidence="1">Uncharacterized protein</fullName>
    </submittedName>
</protein>
<organism evidence="2">
    <name type="scientific">Serpula lacrymans var. lacrymans (strain S7.3)</name>
    <name type="common">Dry rot fungus</name>
    <dbReference type="NCBI Taxonomy" id="936435"/>
    <lineage>
        <taxon>Eukaryota</taxon>
        <taxon>Fungi</taxon>
        <taxon>Dikarya</taxon>
        <taxon>Basidiomycota</taxon>
        <taxon>Agaricomycotina</taxon>
        <taxon>Agaricomycetes</taxon>
        <taxon>Agaricomycetidae</taxon>
        <taxon>Boletales</taxon>
        <taxon>Coniophorineae</taxon>
        <taxon>Serpulaceae</taxon>
        <taxon>Serpula</taxon>
    </lineage>
</organism>
<evidence type="ECO:0000313" key="2">
    <source>
        <dbReference type="Proteomes" id="UP000008063"/>
    </source>
</evidence>
<feature type="non-terminal residue" evidence="1">
    <location>
        <position position="81"/>
    </location>
</feature>
<dbReference type="Proteomes" id="UP000008063">
    <property type="component" value="Unassembled WGS sequence"/>
</dbReference>
<feature type="non-terminal residue" evidence="1">
    <location>
        <position position="1"/>
    </location>
</feature>
<dbReference type="AlphaFoldDB" id="F8Q3H4"/>
<evidence type="ECO:0000313" key="1">
    <source>
        <dbReference type="EMBL" id="EGN97735.1"/>
    </source>
</evidence>
<dbReference type="OMA" id="IDCCIAT"/>
<gene>
    <name evidence="1" type="ORF">SERLA73DRAFT_27170</name>
</gene>
<dbReference type="STRING" id="936435.F8Q3H4"/>
<dbReference type="EMBL" id="GL945482">
    <property type="protein sequence ID" value="EGN97735.1"/>
    <property type="molecule type" value="Genomic_DNA"/>
</dbReference>
<sequence>TFGVHPLVSWVDEYLVLTHGRKRADQILDDIDSRIAATPSFPGLRRFPQGHGYKQWMGDDSKALMKVYLPALVGHVPDGIV</sequence>
<dbReference type="InParanoid" id="F8Q3H4"/>
<accession>F8Q3H4</accession>
<dbReference type="OrthoDB" id="3199698at2759"/>
<reference evidence="2" key="1">
    <citation type="journal article" date="2011" name="Science">
        <title>The plant cell wall-decomposing machinery underlies the functional diversity of forest fungi.</title>
        <authorList>
            <person name="Eastwood D.C."/>
            <person name="Floudas D."/>
            <person name="Binder M."/>
            <person name="Majcherczyk A."/>
            <person name="Schneider P."/>
            <person name="Aerts A."/>
            <person name="Asiegbu F.O."/>
            <person name="Baker S.E."/>
            <person name="Barry K."/>
            <person name="Bendiksby M."/>
            <person name="Blumentritt M."/>
            <person name="Coutinho P.M."/>
            <person name="Cullen D."/>
            <person name="de Vries R.P."/>
            <person name="Gathman A."/>
            <person name="Goodell B."/>
            <person name="Henrissat B."/>
            <person name="Ihrmark K."/>
            <person name="Kauserud H."/>
            <person name="Kohler A."/>
            <person name="LaButti K."/>
            <person name="Lapidus A."/>
            <person name="Lavin J.L."/>
            <person name="Lee Y.-H."/>
            <person name="Lindquist E."/>
            <person name="Lilly W."/>
            <person name="Lucas S."/>
            <person name="Morin E."/>
            <person name="Murat C."/>
            <person name="Oguiza J.A."/>
            <person name="Park J."/>
            <person name="Pisabarro A.G."/>
            <person name="Riley R."/>
            <person name="Rosling A."/>
            <person name="Salamov A."/>
            <person name="Schmidt O."/>
            <person name="Schmutz J."/>
            <person name="Skrede I."/>
            <person name="Stenlid J."/>
            <person name="Wiebenga A."/>
            <person name="Xie X."/>
            <person name="Kuees U."/>
            <person name="Hibbett D.S."/>
            <person name="Hoffmeister D."/>
            <person name="Hoegberg N."/>
            <person name="Martin F."/>
            <person name="Grigoriev I.V."/>
            <person name="Watkinson S.C."/>
        </authorList>
    </citation>
    <scope>NUCLEOTIDE SEQUENCE [LARGE SCALE GENOMIC DNA]</scope>
    <source>
        <strain evidence="2">strain S7.3</strain>
    </source>
</reference>
<proteinExistence type="predicted"/>
<dbReference type="eggNOG" id="ENOG502SM5A">
    <property type="taxonomic scope" value="Eukaryota"/>
</dbReference>